<organism evidence="2 3">
    <name type="scientific">Papaver atlanticum</name>
    <dbReference type="NCBI Taxonomy" id="357466"/>
    <lineage>
        <taxon>Eukaryota</taxon>
        <taxon>Viridiplantae</taxon>
        <taxon>Streptophyta</taxon>
        <taxon>Embryophyta</taxon>
        <taxon>Tracheophyta</taxon>
        <taxon>Spermatophyta</taxon>
        <taxon>Magnoliopsida</taxon>
        <taxon>Ranunculales</taxon>
        <taxon>Papaveraceae</taxon>
        <taxon>Papaveroideae</taxon>
        <taxon>Papaver</taxon>
    </lineage>
</organism>
<dbReference type="GO" id="GO:0016036">
    <property type="term" value="P:cellular response to phosphate starvation"/>
    <property type="evidence" value="ECO:0007669"/>
    <property type="project" value="TreeGrafter"/>
</dbReference>
<keyword evidence="3" id="KW-1185">Reference proteome</keyword>
<protein>
    <recommendedName>
        <fullName evidence="1">SPX domain-containing protein</fullName>
    </recommendedName>
</protein>
<accession>A0AAD4S3I8</accession>
<dbReference type="GO" id="GO:0005886">
    <property type="term" value="C:plasma membrane"/>
    <property type="evidence" value="ECO:0007669"/>
    <property type="project" value="TreeGrafter"/>
</dbReference>
<dbReference type="PANTHER" id="PTHR10783:SF4">
    <property type="entry name" value="PHOSPHATE TRANSPORTER PHO1 HOMOLOG 3"/>
    <property type="match status" value="1"/>
</dbReference>
<dbReference type="GO" id="GO:0006817">
    <property type="term" value="P:phosphate ion transport"/>
    <property type="evidence" value="ECO:0007669"/>
    <property type="project" value="TreeGrafter"/>
</dbReference>
<feature type="non-terminal residue" evidence="2">
    <location>
        <position position="127"/>
    </location>
</feature>
<dbReference type="InterPro" id="IPR004331">
    <property type="entry name" value="SPX_dom"/>
</dbReference>
<dbReference type="PANTHER" id="PTHR10783">
    <property type="entry name" value="XENOTROPIC AND POLYTROPIC RETROVIRUS RECEPTOR 1-RELATED"/>
    <property type="match status" value="1"/>
</dbReference>
<dbReference type="GO" id="GO:0000822">
    <property type="term" value="F:inositol hexakisphosphate binding"/>
    <property type="evidence" value="ECO:0007669"/>
    <property type="project" value="TreeGrafter"/>
</dbReference>
<gene>
    <name evidence="2" type="ORF">MKW98_000372</name>
</gene>
<dbReference type="GO" id="GO:0005802">
    <property type="term" value="C:trans-Golgi network"/>
    <property type="evidence" value="ECO:0007669"/>
    <property type="project" value="TreeGrafter"/>
</dbReference>
<dbReference type="EMBL" id="JAJJMB010014260">
    <property type="protein sequence ID" value="KAI3861420.1"/>
    <property type="molecule type" value="Genomic_DNA"/>
</dbReference>
<dbReference type="PROSITE" id="PS51382">
    <property type="entry name" value="SPX"/>
    <property type="match status" value="1"/>
</dbReference>
<name>A0AAD4S3I8_9MAGN</name>
<comment type="caution">
    <text evidence="2">The sequence shown here is derived from an EMBL/GenBank/DDBJ whole genome shotgun (WGS) entry which is preliminary data.</text>
</comment>
<reference evidence="2" key="1">
    <citation type="submission" date="2022-04" db="EMBL/GenBank/DDBJ databases">
        <title>A functionally conserved STORR gene fusion in Papaver species that diverged 16.8 million years ago.</title>
        <authorList>
            <person name="Catania T."/>
        </authorList>
    </citation>
    <scope>NUCLEOTIDE SEQUENCE</scope>
    <source>
        <strain evidence="2">S-188037</strain>
    </source>
</reference>
<evidence type="ECO:0000313" key="3">
    <source>
        <dbReference type="Proteomes" id="UP001202328"/>
    </source>
</evidence>
<dbReference type="AlphaFoldDB" id="A0AAD4S3I8"/>
<proteinExistence type="predicted"/>
<sequence length="127" mass="14963">MKFGKEFKSQMIPEWEEAYMNYDDLKTLLKDIQEFNHKHKPQLTSQMTFYRTFSGLTRRFSNLRDSTEVSAGDGSGDGDIEDQVILVTDVHNNHDHYETKFLMSSEEGSAAEYELLYFKRLDEEFNK</sequence>
<feature type="domain" description="SPX" evidence="1">
    <location>
        <begin position="1"/>
        <end position="127"/>
    </location>
</feature>
<dbReference type="Pfam" id="PF03105">
    <property type="entry name" value="SPX"/>
    <property type="match status" value="1"/>
</dbReference>
<evidence type="ECO:0000259" key="1">
    <source>
        <dbReference type="PROSITE" id="PS51382"/>
    </source>
</evidence>
<dbReference type="Proteomes" id="UP001202328">
    <property type="component" value="Unassembled WGS sequence"/>
</dbReference>
<evidence type="ECO:0000313" key="2">
    <source>
        <dbReference type="EMBL" id="KAI3861420.1"/>
    </source>
</evidence>